<sequence>MTAIQQQDRPLLGCIADDFTGATDLANTLVRNGMRTVQTIGVPDAHAVRDVGQADAIVVALKSRTIPAADAVSQSLAALEWLRAQGCRQFVFKYCSTFDSTDAGNIGPVAEALLAALDSDFTIACPAFPENGRTIFRGHLFVGDGLLNESGMENHPLTPMRDANLVRVLQRQSKAKVGLLRYDAVARGPAATTARIEALRADGNHLAIADAVSDADLFTLGEACANLPLITGGSGIALGLPENFRRAGLLPQRGDAASVPRVDGHGVVLAGSASRATNGQVARWLEQGRPALRIDPLALARGEAIVDTALAFAANHDEPVLIYATSSPDEVKAVQAELGVERAGHLVEQALAGIAAGLLARGTRRFVVAGGETSGAVVQALGVRALRIGAQIAPGVPATVTLDAQPLALALKSGNFGGEDFFAEALAQLGGQ</sequence>
<accession>Q471Y7</accession>
<evidence type="ECO:0000256" key="1">
    <source>
        <dbReference type="ARBA" id="ARBA00005715"/>
    </source>
</evidence>
<dbReference type="STRING" id="264198.Reut_A1426"/>
<keyword evidence="5" id="KW-0067">ATP-binding</keyword>
<dbReference type="KEGG" id="reu:Reut_A1426"/>
<evidence type="ECO:0000256" key="4">
    <source>
        <dbReference type="ARBA" id="ARBA00022777"/>
    </source>
</evidence>
<dbReference type="EC" id="2.7.1.217" evidence="10"/>
<evidence type="ECO:0000256" key="8">
    <source>
        <dbReference type="ARBA" id="ARBA00036346"/>
    </source>
</evidence>
<dbReference type="InterPro" id="IPR050007">
    <property type="entry name" value="OtnK"/>
</dbReference>
<comment type="function">
    <text evidence="9">Catalyzes the ATP-dependent phosphorylation of 3-oxo-tetronate to 3-oxo-tetronate 4-phosphate.</text>
</comment>
<keyword evidence="2" id="KW-0808">Transferase</keyword>
<dbReference type="HOGENOM" id="CLU_029424_1_0_4"/>
<dbReference type="Pfam" id="PF07005">
    <property type="entry name" value="SBD_N"/>
    <property type="match status" value="1"/>
</dbReference>
<evidence type="ECO:0000256" key="7">
    <source>
        <dbReference type="ARBA" id="ARBA00035898"/>
    </source>
</evidence>
<dbReference type="InterPro" id="IPR042213">
    <property type="entry name" value="NBD_C_sf"/>
</dbReference>
<evidence type="ECO:0000256" key="3">
    <source>
        <dbReference type="ARBA" id="ARBA00022741"/>
    </source>
</evidence>
<dbReference type="SUPFAM" id="SSF142764">
    <property type="entry name" value="YgbK-like"/>
    <property type="match status" value="1"/>
</dbReference>
<evidence type="ECO:0000313" key="15">
    <source>
        <dbReference type="EMBL" id="AAZ60796.1"/>
    </source>
</evidence>
<evidence type="ECO:0000259" key="13">
    <source>
        <dbReference type="Pfam" id="PF07005"/>
    </source>
</evidence>
<dbReference type="EMBL" id="CP000090">
    <property type="protein sequence ID" value="AAZ60796.1"/>
    <property type="molecule type" value="Genomic_DNA"/>
</dbReference>
<keyword evidence="4" id="KW-0418">Kinase</keyword>
<dbReference type="eggNOG" id="COG3395">
    <property type="taxonomic scope" value="Bacteria"/>
</dbReference>
<feature type="domain" description="Four-carbon acid sugar kinase nucleotide binding" evidence="14">
    <location>
        <begin position="267"/>
        <end position="422"/>
    </location>
</feature>
<keyword evidence="3" id="KW-0547">Nucleotide-binding</keyword>
<evidence type="ECO:0000256" key="12">
    <source>
        <dbReference type="ARBA" id="ARBA00041377"/>
    </source>
</evidence>
<dbReference type="InterPro" id="IPR031475">
    <property type="entry name" value="NBD_C"/>
</dbReference>
<dbReference type="InterPro" id="IPR010737">
    <property type="entry name" value="4-carb_acid_sugar_kinase_N"/>
</dbReference>
<dbReference type="AlphaFoldDB" id="Q471Y7"/>
<evidence type="ECO:0000256" key="2">
    <source>
        <dbReference type="ARBA" id="ARBA00022679"/>
    </source>
</evidence>
<dbReference type="Gene3D" id="3.40.50.10840">
    <property type="entry name" value="Putative sugar-binding, N-terminal domain"/>
    <property type="match status" value="1"/>
</dbReference>
<evidence type="ECO:0000256" key="9">
    <source>
        <dbReference type="ARBA" id="ARBA00037335"/>
    </source>
</evidence>
<evidence type="ECO:0000256" key="5">
    <source>
        <dbReference type="ARBA" id="ARBA00022840"/>
    </source>
</evidence>
<dbReference type="Gene3D" id="3.40.980.20">
    <property type="entry name" value="Four-carbon acid sugar kinase, nucleotide binding domain"/>
    <property type="match status" value="1"/>
</dbReference>
<evidence type="ECO:0000256" key="6">
    <source>
        <dbReference type="ARBA" id="ARBA00023277"/>
    </source>
</evidence>
<dbReference type="NCBIfam" id="NF043035">
    <property type="entry name" value="OxoTetrKin"/>
    <property type="match status" value="1"/>
</dbReference>
<comment type="catalytic activity">
    <reaction evidence="7">
        <text>3-dehydro-L-erythronate + ATP = 3-dehydro-4-O-phospho-L-erythronate + ADP + H(+)</text>
        <dbReference type="Rhea" id="RHEA:52552"/>
        <dbReference type="ChEBI" id="CHEBI:15378"/>
        <dbReference type="ChEBI" id="CHEBI:30616"/>
        <dbReference type="ChEBI" id="CHEBI:136592"/>
        <dbReference type="ChEBI" id="CHEBI:136670"/>
        <dbReference type="ChEBI" id="CHEBI:456216"/>
        <dbReference type="EC" id="2.7.1.217"/>
    </reaction>
</comment>
<evidence type="ECO:0000256" key="11">
    <source>
        <dbReference type="ARBA" id="ARBA00039461"/>
    </source>
</evidence>
<dbReference type="GO" id="GO:0005524">
    <property type="term" value="F:ATP binding"/>
    <property type="evidence" value="ECO:0007669"/>
    <property type="project" value="UniProtKB-KW"/>
</dbReference>
<evidence type="ECO:0000259" key="14">
    <source>
        <dbReference type="Pfam" id="PF17042"/>
    </source>
</evidence>
<gene>
    <name evidence="15" type="ordered locus">Reut_A1426</name>
</gene>
<feature type="domain" description="Four-carbon acid sugar kinase N-terminal" evidence="13">
    <location>
        <begin position="12"/>
        <end position="239"/>
    </location>
</feature>
<keyword evidence="6" id="KW-0119">Carbohydrate metabolism</keyword>
<evidence type="ECO:0000256" key="10">
    <source>
        <dbReference type="ARBA" id="ARBA00039095"/>
    </source>
</evidence>
<name>Q471Y7_CUPPJ</name>
<proteinExistence type="inferred from homology"/>
<dbReference type="InterPro" id="IPR037051">
    <property type="entry name" value="4-carb_acid_sugar_kinase_N_sf"/>
</dbReference>
<dbReference type="OrthoDB" id="191465at2"/>
<protein>
    <recommendedName>
        <fullName evidence="11">3-oxo-tetronate kinase</fullName>
        <ecNumber evidence="10">2.7.1.217</ecNumber>
    </recommendedName>
    <alternativeName>
        <fullName evidence="12">3-dehydrotetronate 4-kinase</fullName>
    </alternativeName>
</protein>
<comment type="similarity">
    <text evidence="1">Belongs to the four-carbon acid sugar kinase family.</text>
</comment>
<dbReference type="GO" id="GO:0016301">
    <property type="term" value="F:kinase activity"/>
    <property type="evidence" value="ECO:0007669"/>
    <property type="project" value="UniProtKB-KW"/>
</dbReference>
<reference evidence="15" key="1">
    <citation type="submission" date="2005-08" db="EMBL/GenBank/DDBJ databases">
        <title>Complete sequence of Chromosome1 of Ralstonia eutropha JMP134.</title>
        <authorList>
            <person name="Copeland A."/>
            <person name="Lucas S."/>
            <person name="Lapidus A."/>
            <person name="Barry K."/>
            <person name="Detter J.C."/>
            <person name="Glavina T."/>
            <person name="Hammon N."/>
            <person name="Israni S."/>
            <person name="Pitluck S."/>
            <person name="Goltsman E."/>
            <person name="Martinez M."/>
            <person name="Schmutz J."/>
            <person name="Larimer F."/>
            <person name="Land M."/>
            <person name="Lykidis A."/>
            <person name="Richardson P."/>
        </authorList>
    </citation>
    <scope>NUCLEOTIDE SEQUENCE</scope>
    <source>
        <strain evidence="15">JMP134</strain>
    </source>
</reference>
<comment type="catalytic activity">
    <reaction evidence="8">
        <text>3-dehydro-D-erythronate + ATP = 3-dehydro-4-O-phospho-D-erythronate + ADP + H(+)</text>
        <dbReference type="Rhea" id="RHEA:52556"/>
        <dbReference type="ChEBI" id="CHEBI:15378"/>
        <dbReference type="ChEBI" id="CHEBI:30616"/>
        <dbReference type="ChEBI" id="CHEBI:57958"/>
        <dbReference type="ChEBI" id="CHEBI:136593"/>
        <dbReference type="ChEBI" id="CHEBI:456216"/>
        <dbReference type="EC" id="2.7.1.217"/>
    </reaction>
</comment>
<dbReference type="Pfam" id="PF17042">
    <property type="entry name" value="NBD_C"/>
    <property type="match status" value="1"/>
</dbReference>
<organism evidence="15">
    <name type="scientific">Cupriavidus pinatubonensis (strain JMP 134 / LMG 1197)</name>
    <name type="common">Cupriavidus necator (strain JMP 134)</name>
    <dbReference type="NCBI Taxonomy" id="264198"/>
    <lineage>
        <taxon>Bacteria</taxon>
        <taxon>Pseudomonadati</taxon>
        <taxon>Pseudomonadota</taxon>
        <taxon>Betaproteobacteria</taxon>
        <taxon>Burkholderiales</taxon>
        <taxon>Burkholderiaceae</taxon>
        <taxon>Cupriavidus</taxon>
    </lineage>
</organism>